<dbReference type="Proteomes" id="UP001211907">
    <property type="component" value="Unassembled WGS sequence"/>
</dbReference>
<comment type="caution">
    <text evidence="1">The sequence shown here is derived from an EMBL/GenBank/DDBJ whole genome shotgun (WGS) entry which is preliminary data.</text>
</comment>
<name>A0AAD5XD83_9FUNG</name>
<dbReference type="AlphaFoldDB" id="A0AAD5XD83"/>
<evidence type="ECO:0000313" key="1">
    <source>
        <dbReference type="EMBL" id="KAJ3123903.1"/>
    </source>
</evidence>
<proteinExistence type="predicted"/>
<evidence type="ECO:0000313" key="2">
    <source>
        <dbReference type="Proteomes" id="UP001211907"/>
    </source>
</evidence>
<accession>A0AAD5XD83</accession>
<feature type="non-terminal residue" evidence="1">
    <location>
        <position position="64"/>
    </location>
</feature>
<sequence length="64" mass="7469">MENNRFIKKTKKVVKQLQMGGMEIEHNILKRRSAEDTVESRKKARLEMKQNALKRQQAQIASDG</sequence>
<dbReference type="EMBL" id="JADGJH010000707">
    <property type="protein sequence ID" value="KAJ3123903.1"/>
    <property type="molecule type" value="Genomic_DNA"/>
</dbReference>
<gene>
    <name evidence="1" type="ORF">HK100_011446</name>
</gene>
<organism evidence="1 2">
    <name type="scientific">Physocladia obscura</name>
    <dbReference type="NCBI Taxonomy" id="109957"/>
    <lineage>
        <taxon>Eukaryota</taxon>
        <taxon>Fungi</taxon>
        <taxon>Fungi incertae sedis</taxon>
        <taxon>Chytridiomycota</taxon>
        <taxon>Chytridiomycota incertae sedis</taxon>
        <taxon>Chytridiomycetes</taxon>
        <taxon>Chytridiales</taxon>
        <taxon>Chytriomycetaceae</taxon>
        <taxon>Physocladia</taxon>
    </lineage>
</organism>
<protein>
    <submittedName>
        <fullName evidence="1">Uncharacterized protein</fullName>
    </submittedName>
</protein>
<keyword evidence="2" id="KW-1185">Reference proteome</keyword>
<reference evidence="1" key="1">
    <citation type="submission" date="2020-05" db="EMBL/GenBank/DDBJ databases">
        <title>Phylogenomic resolution of chytrid fungi.</title>
        <authorList>
            <person name="Stajich J.E."/>
            <person name="Amses K."/>
            <person name="Simmons R."/>
            <person name="Seto K."/>
            <person name="Myers J."/>
            <person name="Bonds A."/>
            <person name="Quandt C.A."/>
            <person name="Barry K."/>
            <person name="Liu P."/>
            <person name="Grigoriev I."/>
            <person name="Longcore J.E."/>
            <person name="James T.Y."/>
        </authorList>
    </citation>
    <scope>NUCLEOTIDE SEQUENCE</scope>
    <source>
        <strain evidence="1">JEL0513</strain>
    </source>
</reference>